<organism evidence="1 2">
    <name type="scientific">Photobacterium alginatilyticum</name>
    <dbReference type="NCBI Taxonomy" id="1775171"/>
    <lineage>
        <taxon>Bacteria</taxon>
        <taxon>Pseudomonadati</taxon>
        <taxon>Pseudomonadota</taxon>
        <taxon>Gammaproteobacteria</taxon>
        <taxon>Vibrionales</taxon>
        <taxon>Vibrionaceae</taxon>
        <taxon>Photobacterium</taxon>
    </lineage>
</organism>
<reference evidence="1 2" key="1">
    <citation type="journal article" date="2017" name="Int. J. Syst. Evol. Microbiol.">
        <title>Photobacterium alginatilyticum sp. nov., a marine bacterium isolated from bottom seawater.</title>
        <authorList>
            <person name="Wang X."/>
            <person name="Wang Y."/>
            <person name="Yang X."/>
            <person name="Sun H."/>
            <person name="Li B."/>
            <person name="Zhang X.H."/>
        </authorList>
    </citation>
    <scope>NUCLEOTIDE SEQUENCE [LARGE SCALE GENOMIC DNA]</scope>
    <source>
        <strain evidence="1 2">P03D4</strain>
    </source>
</reference>
<sequence>MSKIKFYRGGKWDKEGVKNYLALPCFNAANAIDIAEITEDTSVVKSTIGQASELLQYKGENGYTTELIPKLMDGGGQQVAVKPSYIKSIRNQTNANH</sequence>
<dbReference type="EMBL" id="RSEJ01000041">
    <property type="protein sequence ID" value="NBI55951.1"/>
    <property type="molecule type" value="Genomic_DNA"/>
</dbReference>
<accession>A0ABW9YQ34</accession>
<keyword evidence="2" id="KW-1185">Reference proteome</keyword>
<evidence type="ECO:0000313" key="1">
    <source>
        <dbReference type="EMBL" id="NBI55951.1"/>
    </source>
</evidence>
<evidence type="ECO:0000313" key="2">
    <source>
        <dbReference type="Proteomes" id="UP000738517"/>
    </source>
</evidence>
<name>A0ABW9YQ34_9GAMM</name>
<proteinExistence type="predicted"/>
<comment type="caution">
    <text evidence="1">The sequence shown here is derived from an EMBL/GenBank/DDBJ whole genome shotgun (WGS) entry which is preliminary data.</text>
</comment>
<protein>
    <submittedName>
        <fullName evidence="1">Uncharacterized protein</fullName>
    </submittedName>
</protein>
<gene>
    <name evidence="1" type="ORF">EIZ48_25925</name>
</gene>
<dbReference type="Proteomes" id="UP000738517">
    <property type="component" value="Unassembled WGS sequence"/>
</dbReference>
<dbReference type="RefSeq" id="WP_160658073.1">
    <property type="nucleotide sequence ID" value="NZ_RSEJ01000041.1"/>
</dbReference>